<proteinExistence type="predicted"/>
<name>A0AAN7WQS9_9PEZI</name>
<keyword evidence="1" id="KW-0472">Membrane</keyword>
<reference evidence="2" key="1">
    <citation type="submission" date="2023-08" db="EMBL/GenBank/DDBJ databases">
        <title>Black Yeasts Isolated from many extreme environments.</title>
        <authorList>
            <person name="Coleine C."/>
            <person name="Stajich J.E."/>
            <person name="Selbmann L."/>
        </authorList>
    </citation>
    <scope>NUCLEOTIDE SEQUENCE</scope>
    <source>
        <strain evidence="2">CCFEE 5810</strain>
    </source>
</reference>
<organism evidence="2 3">
    <name type="scientific">Elasticomyces elasticus</name>
    <dbReference type="NCBI Taxonomy" id="574655"/>
    <lineage>
        <taxon>Eukaryota</taxon>
        <taxon>Fungi</taxon>
        <taxon>Dikarya</taxon>
        <taxon>Ascomycota</taxon>
        <taxon>Pezizomycotina</taxon>
        <taxon>Dothideomycetes</taxon>
        <taxon>Dothideomycetidae</taxon>
        <taxon>Mycosphaerellales</taxon>
        <taxon>Teratosphaeriaceae</taxon>
        <taxon>Elasticomyces</taxon>
    </lineage>
</organism>
<protein>
    <recommendedName>
        <fullName evidence="4">Transmembrane protein</fullName>
    </recommendedName>
</protein>
<feature type="transmembrane region" description="Helical" evidence="1">
    <location>
        <begin position="124"/>
        <end position="149"/>
    </location>
</feature>
<gene>
    <name evidence="2" type="ORF">LTR97_001799</name>
</gene>
<dbReference type="EMBL" id="JAVRQU010000002">
    <property type="protein sequence ID" value="KAK5706807.1"/>
    <property type="molecule type" value="Genomic_DNA"/>
</dbReference>
<accession>A0AAN7WQS9</accession>
<sequence length="227" mass="25080">MEQQTILSVAADATDELFAWLVPTLLIWLIPHLIFWILCIVAVIGVSVGAVNVHYQLVSKALDSSYSFSRKMSGSDANIVGATIIPMLSLFYLFVRCVNRLNKAASSEEIEDEWPGSVKIGLGYVLAITFGHILLVVVMAMGCVMLGCWRYLSGKNTVRAEGADLLPFERDVKTECTLGDWQSVESDSEKEPELQGQHGSNEVCQLQRENAELRRRLNEANTLSGSL</sequence>
<evidence type="ECO:0008006" key="4">
    <source>
        <dbReference type="Google" id="ProtNLM"/>
    </source>
</evidence>
<evidence type="ECO:0000313" key="3">
    <source>
        <dbReference type="Proteomes" id="UP001310594"/>
    </source>
</evidence>
<dbReference type="AlphaFoldDB" id="A0AAN7WQS9"/>
<keyword evidence="1" id="KW-0812">Transmembrane</keyword>
<feature type="transmembrane region" description="Helical" evidence="1">
    <location>
        <begin position="33"/>
        <end position="55"/>
    </location>
</feature>
<feature type="transmembrane region" description="Helical" evidence="1">
    <location>
        <begin position="76"/>
        <end position="95"/>
    </location>
</feature>
<dbReference type="Proteomes" id="UP001310594">
    <property type="component" value="Unassembled WGS sequence"/>
</dbReference>
<comment type="caution">
    <text evidence="2">The sequence shown here is derived from an EMBL/GenBank/DDBJ whole genome shotgun (WGS) entry which is preliminary data.</text>
</comment>
<keyword evidence="1" id="KW-1133">Transmembrane helix</keyword>
<evidence type="ECO:0000256" key="1">
    <source>
        <dbReference type="SAM" id="Phobius"/>
    </source>
</evidence>
<evidence type="ECO:0000313" key="2">
    <source>
        <dbReference type="EMBL" id="KAK5706807.1"/>
    </source>
</evidence>